<keyword evidence="1" id="KW-0732">Signal</keyword>
<sequence>MLLTIVFFLFWKVVFVRRSDKMFTFQLPNNTELICKTYPS</sequence>
<protein>
    <submittedName>
        <fullName evidence="2">Uncharacterized protein</fullName>
    </submittedName>
</protein>
<feature type="chain" id="PRO_5002042248" evidence="1">
    <location>
        <begin position="19"/>
        <end position="40"/>
    </location>
</feature>
<organism evidence="2">
    <name type="scientific">Arundo donax</name>
    <name type="common">Giant reed</name>
    <name type="synonym">Donax arundinaceus</name>
    <dbReference type="NCBI Taxonomy" id="35708"/>
    <lineage>
        <taxon>Eukaryota</taxon>
        <taxon>Viridiplantae</taxon>
        <taxon>Streptophyta</taxon>
        <taxon>Embryophyta</taxon>
        <taxon>Tracheophyta</taxon>
        <taxon>Spermatophyta</taxon>
        <taxon>Magnoliopsida</taxon>
        <taxon>Liliopsida</taxon>
        <taxon>Poales</taxon>
        <taxon>Poaceae</taxon>
        <taxon>PACMAD clade</taxon>
        <taxon>Arundinoideae</taxon>
        <taxon>Arundineae</taxon>
        <taxon>Arundo</taxon>
    </lineage>
</organism>
<proteinExistence type="predicted"/>
<evidence type="ECO:0000313" key="2">
    <source>
        <dbReference type="EMBL" id="JAD29913.1"/>
    </source>
</evidence>
<reference evidence="2" key="2">
    <citation type="journal article" date="2015" name="Data Brief">
        <title>Shoot transcriptome of the giant reed, Arundo donax.</title>
        <authorList>
            <person name="Barrero R.A."/>
            <person name="Guerrero F.D."/>
            <person name="Moolhuijzen P."/>
            <person name="Goolsby J.A."/>
            <person name="Tidwell J."/>
            <person name="Bellgard S.E."/>
            <person name="Bellgard M.I."/>
        </authorList>
    </citation>
    <scope>NUCLEOTIDE SEQUENCE</scope>
    <source>
        <tissue evidence="2">Shoot tissue taken approximately 20 cm above the soil surface</tissue>
    </source>
</reference>
<reference evidence="2" key="1">
    <citation type="submission" date="2014-09" db="EMBL/GenBank/DDBJ databases">
        <authorList>
            <person name="Magalhaes I.L.F."/>
            <person name="Oliveira U."/>
            <person name="Santos F.R."/>
            <person name="Vidigal T.H.D.A."/>
            <person name="Brescovit A.D."/>
            <person name="Santos A.J."/>
        </authorList>
    </citation>
    <scope>NUCLEOTIDE SEQUENCE</scope>
    <source>
        <tissue evidence="2">Shoot tissue taken approximately 20 cm above the soil surface</tissue>
    </source>
</reference>
<feature type="signal peptide" evidence="1">
    <location>
        <begin position="1"/>
        <end position="18"/>
    </location>
</feature>
<name>A0A0A8YWV0_ARUDO</name>
<evidence type="ECO:0000256" key="1">
    <source>
        <dbReference type="SAM" id="SignalP"/>
    </source>
</evidence>
<dbReference type="EMBL" id="GBRH01267982">
    <property type="protein sequence ID" value="JAD29913.1"/>
    <property type="molecule type" value="Transcribed_RNA"/>
</dbReference>
<accession>A0A0A8YWV0</accession>
<dbReference type="AlphaFoldDB" id="A0A0A8YWV0"/>